<dbReference type="PROSITE" id="PS00039">
    <property type="entry name" value="DEAD_ATP_HELICASE"/>
    <property type="match status" value="1"/>
</dbReference>
<dbReference type="PROSITE" id="PS51194">
    <property type="entry name" value="HELICASE_CTER"/>
    <property type="match status" value="1"/>
</dbReference>
<evidence type="ECO:0000256" key="1">
    <source>
        <dbReference type="ARBA" id="ARBA00012552"/>
    </source>
</evidence>
<keyword evidence="3 8" id="KW-0378">Hydrolase</keyword>
<dbReference type="PANTHER" id="PTHR47958">
    <property type="entry name" value="ATP-DEPENDENT RNA HELICASE DBP3"/>
    <property type="match status" value="1"/>
</dbReference>
<dbReference type="GO" id="GO:0003724">
    <property type="term" value="F:RNA helicase activity"/>
    <property type="evidence" value="ECO:0007669"/>
    <property type="project" value="UniProtKB-EC"/>
</dbReference>
<dbReference type="GO" id="GO:0005524">
    <property type="term" value="F:ATP binding"/>
    <property type="evidence" value="ECO:0007669"/>
    <property type="project" value="UniProtKB-KW"/>
</dbReference>
<proteinExistence type="inferred from homology"/>
<feature type="short sequence motif" description="Q motif" evidence="7">
    <location>
        <begin position="99"/>
        <end position="127"/>
    </location>
</feature>
<dbReference type="Gene3D" id="3.40.50.300">
    <property type="entry name" value="P-loop containing nucleotide triphosphate hydrolases"/>
    <property type="match status" value="2"/>
</dbReference>
<organism evidence="13 14">
    <name type="scientific">Citrus sinensis</name>
    <name type="common">Sweet orange</name>
    <name type="synonym">Citrus aurantium var. sinensis</name>
    <dbReference type="NCBI Taxonomy" id="2711"/>
    <lineage>
        <taxon>Eukaryota</taxon>
        <taxon>Viridiplantae</taxon>
        <taxon>Streptophyta</taxon>
        <taxon>Embryophyta</taxon>
        <taxon>Tracheophyta</taxon>
        <taxon>Spermatophyta</taxon>
        <taxon>Magnoliopsida</taxon>
        <taxon>eudicotyledons</taxon>
        <taxon>Gunneridae</taxon>
        <taxon>Pentapetalae</taxon>
        <taxon>rosids</taxon>
        <taxon>malvids</taxon>
        <taxon>Sapindales</taxon>
        <taxon>Rutaceae</taxon>
        <taxon>Aurantioideae</taxon>
        <taxon>Citrus</taxon>
    </lineage>
</organism>
<protein>
    <recommendedName>
        <fullName evidence="1">RNA helicase</fullName>
        <ecNumber evidence="1">3.6.4.13</ecNumber>
    </recommendedName>
</protein>
<dbReference type="GO" id="GO:0016787">
    <property type="term" value="F:hydrolase activity"/>
    <property type="evidence" value="ECO:0007669"/>
    <property type="project" value="UniProtKB-KW"/>
</dbReference>
<feature type="compositionally biased region" description="Basic and acidic residues" evidence="9">
    <location>
        <begin position="38"/>
        <end position="53"/>
    </location>
</feature>
<feature type="domain" description="Helicase C-terminal" evidence="11">
    <location>
        <begin position="302"/>
        <end position="447"/>
    </location>
</feature>
<keyword evidence="6" id="KW-0694">RNA-binding</keyword>
<dbReference type="InterPro" id="IPR000629">
    <property type="entry name" value="RNA-helicase_DEAD-box_CS"/>
</dbReference>
<evidence type="ECO:0000256" key="2">
    <source>
        <dbReference type="ARBA" id="ARBA00022741"/>
    </source>
</evidence>
<dbReference type="InterPro" id="IPR014014">
    <property type="entry name" value="RNA_helicase_DEAD_Q_motif"/>
</dbReference>
<reference evidence="13 14" key="1">
    <citation type="submission" date="2014-04" db="EMBL/GenBank/DDBJ databases">
        <authorList>
            <consortium name="International Citrus Genome Consortium"/>
            <person name="Gmitter F."/>
            <person name="Chen C."/>
            <person name="Farmerie W."/>
            <person name="Harkins T."/>
            <person name="Desany B."/>
            <person name="Mohiuddin M."/>
            <person name="Kodira C."/>
            <person name="Borodovsky M."/>
            <person name="Lomsadze A."/>
            <person name="Burns P."/>
            <person name="Jenkins J."/>
            <person name="Prochnik S."/>
            <person name="Shu S."/>
            <person name="Chapman J."/>
            <person name="Pitluck S."/>
            <person name="Schmutz J."/>
            <person name="Rokhsar D."/>
        </authorList>
    </citation>
    <scope>NUCLEOTIDE SEQUENCE</scope>
</reference>
<dbReference type="SMART" id="SM00487">
    <property type="entry name" value="DEXDc"/>
    <property type="match status" value="1"/>
</dbReference>
<dbReference type="Proteomes" id="UP000027120">
    <property type="component" value="Unassembled WGS sequence"/>
</dbReference>
<evidence type="ECO:0000313" key="14">
    <source>
        <dbReference type="Proteomes" id="UP000027120"/>
    </source>
</evidence>
<evidence type="ECO:0000259" key="11">
    <source>
        <dbReference type="PROSITE" id="PS51194"/>
    </source>
</evidence>
<comment type="similarity">
    <text evidence="8">Belongs to the DEAD box helicase family.</text>
</comment>
<accession>A0A067FD13</accession>
<keyword evidence="14" id="KW-1185">Reference proteome</keyword>
<dbReference type="PROSITE" id="PS51195">
    <property type="entry name" value="Q_MOTIF"/>
    <property type="match status" value="1"/>
</dbReference>
<keyword evidence="4 8" id="KW-0347">Helicase</keyword>
<dbReference type="Pfam" id="PF00270">
    <property type="entry name" value="DEAD"/>
    <property type="match status" value="1"/>
</dbReference>
<dbReference type="CDD" id="cd18787">
    <property type="entry name" value="SF2_C_DEAD"/>
    <property type="match status" value="1"/>
</dbReference>
<gene>
    <name evidence="13" type="ORF">CISIN_1g010649mg</name>
</gene>
<dbReference type="InterPro" id="IPR011545">
    <property type="entry name" value="DEAD/DEAH_box_helicase_dom"/>
</dbReference>
<feature type="domain" description="DEAD-box RNA helicase Q" evidence="12">
    <location>
        <begin position="99"/>
        <end position="127"/>
    </location>
</feature>
<evidence type="ECO:0000256" key="5">
    <source>
        <dbReference type="ARBA" id="ARBA00022840"/>
    </source>
</evidence>
<sequence>MSRYDSRSADPSSYRDRRSDSGFGGASSYGSSVRTSSSKRDYDGAESPRKLDLDGLTPFEKNFYVESPSVAAMSEREVEEYRQQREITVEGRDVPKPVKSFRDVGFPDYVMQEISKAGFFEPTPIQAQGWPMALKGRDLIGIAETGSGKTLAYLLPAIVHVNAQPFLAPGDGPIVLVLAPTRELAVQIQQESTKFGASSKIKSTCIYGGVPKGPQVRDLQKGVEIVIATPGRLIDMLESHNTNLRRVTYLVLDEADRMLDMGFEPQIKKILSQVIIGSPDLKANHAIRQHVDIVSESQKYNKLVKLLEDIMDGSRILIFMDTKKGCDQITRQLRMDGWPALSIHGDKSQAERDWVLSEFKAGKSPIMTATDVAARGLDVKDVKYVINYDFPGSLEDYVHRIGRTGRAGAKGTAYTFFTAANARFAKELITILEEAGQKVSPELAAMGRGAPPSSGHGGFRDRGRGYGGGRHWT</sequence>
<evidence type="ECO:0000259" key="10">
    <source>
        <dbReference type="PROSITE" id="PS51192"/>
    </source>
</evidence>
<dbReference type="SMART" id="SM00490">
    <property type="entry name" value="HELICc"/>
    <property type="match status" value="1"/>
</dbReference>
<feature type="compositionally biased region" description="Basic and acidic residues" evidence="9">
    <location>
        <begin position="1"/>
        <end position="20"/>
    </location>
</feature>
<evidence type="ECO:0000256" key="7">
    <source>
        <dbReference type="PROSITE-ProRule" id="PRU00552"/>
    </source>
</evidence>
<dbReference type="InterPro" id="IPR001650">
    <property type="entry name" value="Helicase_C-like"/>
</dbReference>
<dbReference type="EC" id="3.6.4.13" evidence="1"/>
<evidence type="ECO:0000256" key="6">
    <source>
        <dbReference type="ARBA" id="ARBA00022884"/>
    </source>
</evidence>
<evidence type="ECO:0000256" key="4">
    <source>
        <dbReference type="ARBA" id="ARBA00022806"/>
    </source>
</evidence>
<evidence type="ECO:0000256" key="8">
    <source>
        <dbReference type="RuleBase" id="RU000492"/>
    </source>
</evidence>
<evidence type="ECO:0000256" key="3">
    <source>
        <dbReference type="ARBA" id="ARBA00022801"/>
    </source>
</evidence>
<dbReference type="PROSITE" id="PS51192">
    <property type="entry name" value="HELICASE_ATP_BIND_1"/>
    <property type="match status" value="1"/>
</dbReference>
<keyword evidence="5 8" id="KW-0067">ATP-binding</keyword>
<dbReference type="EMBL" id="KK784904">
    <property type="protein sequence ID" value="KDO65284.1"/>
    <property type="molecule type" value="Genomic_DNA"/>
</dbReference>
<dbReference type="SUPFAM" id="SSF52540">
    <property type="entry name" value="P-loop containing nucleoside triphosphate hydrolases"/>
    <property type="match status" value="2"/>
</dbReference>
<keyword evidence="2 8" id="KW-0547">Nucleotide-binding</keyword>
<dbReference type="InterPro" id="IPR014001">
    <property type="entry name" value="Helicase_ATP-bd"/>
</dbReference>
<evidence type="ECO:0000259" key="12">
    <source>
        <dbReference type="PROSITE" id="PS51195"/>
    </source>
</evidence>
<dbReference type="InterPro" id="IPR027417">
    <property type="entry name" value="P-loop_NTPase"/>
</dbReference>
<feature type="domain" description="Helicase ATP-binding" evidence="10">
    <location>
        <begin position="130"/>
        <end position="278"/>
    </location>
</feature>
<dbReference type="Pfam" id="PF00271">
    <property type="entry name" value="Helicase_C"/>
    <property type="match status" value="1"/>
</dbReference>
<dbReference type="GO" id="GO:0003723">
    <property type="term" value="F:RNA binding"/>
    <property type="evidence" value="ECO:0007669"/>
    <property type="project" value="UniProtKB-KW"/>
</dbReference>
<name>A0A067FD13_CITSI</name>
<evidence type="ECO:0000256" key="9">
    <source>
        <dbReference type="SAM" id="MobiDB-lite"/>
    </source>
</evidence>
<evidence type="ECO:0000313" key="13">
    <source>
        <dbReference type="EMBL" id="KDO65284.1"/>
    </source>
</evidence>
<dbReference type="SMR" id="A0A067FD13"/>
<feature type="region of interest" description="Disordered" evidence="9">
    <location>
        <begin position="1"/>
        <end position="53"/>
    </location>
</feature>
<dbReference type="AlphaFoldDB" id="A0A067FD13"/>
<feature type="region of interest" description="Disordered" evidence="9">
    <location>
        <begin position="447"/>
        <end position="473"/>
    </location>
</feature>
<dbReference type="FunFam" id="3.40.50.300:FF:000079">
    <property type="entry name" value="probable ATP-dependent RNA helicase DDX17"/>
    <property type="match status" value="1"/>
</dbReference>